<dbReference type="Proteomes" id="UP000283672">
    <property type="component" value="Unassembled WGS sequence"/>
</dbReference>
<evidence type="ECO:0000256" key="1">
    <source>
        <dbReference type="SAM" id="Phobius"/>
    </source>
</evidence>
<sequence length="191" mass="21958">MNTPFVIMVHTMPIDTISLRDSLSCVCQQSGEPLSNWFDWVSLIASVATLICFAITCFQIYQVKSVSKQVREAVNDNNKQIKNSISLYKVTDALRLTEMVLDYIRKEHYELAAMKLFELNNMAIEIANTHKELKAYQLSLVSEMDHLNEMATNEKSMYSPSYTMSTIMQFNNALKDIDIKIKNQILKSDRI</sequence>
<gene>
    <name evidence="2" type="ORF">DW026_14665</name>
</gene>
<dbReference type="EMBL" id="QROP01000071">
    <property type="protein sequence ID" value="RHL33153.1"/>
    <property type="molecule type" value="Genomic_DNA"/>
</dbReference>
<name>A0AA92V9A1_9BACT</name>
<accession>A0AA92V9A1</accession>
<proteinExistence type="predicted"/>
<comment type="caution">
    <text evidence="2">The sequence shown here is derived from an EMBL/GenBank/DDBJ whole genome shotgun (WGS) entry which is preliminary data.</text>
</comment>
<feature type="transmembrane region" description="Helical" evidence="1">
    <location>
        <begin position="40"/>
        <end position="61"/>
    </location>
</feature>
<keyword evidence="1" id="KW-0812">Transmembrane</keyword>
<dbReference type="AlphaFoldDB" id="A0AA92V9A1"/>
<reference evidence="2 3" key="1">
    <citation type="submission" date="2018-08" db="EMBL/GenBank/DDBJ databases">
        <title>A genome reference for cultivated species of the human gut microbiota.</title>
        <authorList>
            <person name="Zou Y."/>
            <person name="Xue W."/>
            <person name="Luo G."/>
        </authorList>
    </citation>
    <scope>NUCLEOTIDE SEQUENCE [LARGE SCALE GENOMIC DNA]</scope>
    <source>
        <strain evidence="2 3">AF38-11</strain>
    </source>
</reference>
<evidence type="ECO:0000313" key="2">
    <source>
        <dbReference type="EMBL" id="RHL33153.1"/>
    </source>
</evidence>
<evidence type="ECO:0000313" key="3">
    <source>
        <dbReference type="Proteomes" id="UP000283672"/>
    </source>
</evidence>
<protein>
    <submittedName>
        <fullName evidence="2">Uncharacterized protein</fullName>
    </submittedName>
</protein>
<organism evidence="2 3">
    <name type="scientific">Segatella copri</name>
    <dbReference type="NCBI Taxonomy" id="165179"/>
    <lineage>
        <taxon>Bacteria</taxon>
        <taxon>Pseudomonadati</taxon>
        <taxon>Bacteroidota</taxon>
        <taxon>Bacteroidia</taxon>
        <taxon>Bacteroidales</taxon>
        <taxon>Prevotellaceae</taxon>
        <taxon>Segatella</taxon>
    </lineage>
</organism>
<keyword evidence="1" id="KW-1133">Transmembrane helix</keyword>
<keyword evidence="1" id="KW-0472">Membrane</keyword>